<feature type="compositionally biased region" description="Polar residues" evidence="5">
    <location>
        <begin position="13"/>
        <end position="23"/>
    </location>
</feature>
<gene>
    <name evidence="7" type="ORF">F0U60_54045</name>
</gene>
<reference evidence="7 8" key="1">
    <citation type="submission" date="2019-08" db="EMBL/GenBank/DDBJ databases">
        <title>Archangium and Cystobacter genomes.</title>
        <authorList>
            <person name="Chen I.-C.K."/>
            <person name="Wielgoss S."/>
        </authorList>
    </citation>
    <scope>NUCLEOTIDE SEQUENCE [LARGE SCALE GENOMIC DNA]</scope>
    <source>
        <strain evidence="7 8">Cbm 6</strain>
    </source>
</reference>
<evidence type="ECO:0000256" key="5">
    <source>
        <dbReference type="SAM" id="MobiDB-lite"/>
    </source>
</evidence>
<feature type="region of interest" description="Disordered" evidence="5">
    <location>
        <begin position="1"/>
        <end position="23"/>
    </location>
</feature>
<sequence>MTATTHTEPQHSAPASRTQTGAQPSNKALWTGRILSGLAVLFLLFDATGKLLQIPEAQQGTTELGYPVSVLFGLGLVQLACLAVYLVPRLSVLGAVLWTGYLGGAVATHVRVGNPLFSHTLFPVYIATLLWLGLWLRDERLRAVLPVHR</sequence>
<feature type="transmembrane region" description="Helical" evidence="6">
    <location>
        <begin position="64"/>
        <end position="85"/>
    </location>
</feature>
<dbReference type="EMBL" id="CP043494">
    <property type="protein sequence ID" value="WNG52048.1"/>
    <property type="molecule type" value="Genomic_DNA"/>
</dbReference>
<evidence type="ECO:0000313" key="7">
    <source>
        <dbReference type="EMBL" id="WNG52048.1"/>
    </source>
</evidence>
<name>A0ABY9X9G9_9BACT</name>
<keyword evidence="2 6" id="KW-0812">Transmembrane</keyword>
<accession>A0ABY9X9G9</accession>
<keyword evidence="4 6" id="KW-0472">Membrane</keyword>
<dbReference type="Pfam" id="PF13564">
    <property type="entry name" value="DoxX_2"/>
    <property type="match status" value="1"/>
</dbReference>
<comment type="subcellular location">
    <subcellularLocation>
        <location evidence="1">Membrane</location>
        <topology evidence="1">Multi-pass membrane protein</topology>
    </subcellularLocation>
</comment>
<evidence type="ECO:0000256" key="1">
    <source>
        <dbReference type="ARBA" id="ARBA00004141"/>
    </source>
</evidence>
<dbReference type="RefSeq" id="WP_395812357.1">
    <property type="nucleotide sequence ID" value="NZ_CP043494.1"/>
</dbReference>
<evidence type="ECO:0000256" key="2">
    <source>
        <dbReference type="ARBA" id="ARBA00022692"/>
    </source>
</evidence>
<keyword evidence="8" id="KW-1185">Reference proteome</keyword>
<dbReference type="InterPro" id="IPR032808">
    <property type="entry name" value="DoxX"/>
</dbReference>
<proteinExistence type="predicted"/>
<evidence type="ECO:0000313" key="8">
    <source>
        <dbReference type="Proteomes" id="UP001611383"/>
    </source>
</evidence>
<evidence type="ECO:0000256" key="6">
    <source>
        <dbReference type="SAM" id="Phobius"/>
    </source>
</evidence>
<protein>
    <submittedName>
        <fullName evidence="7">DoxX family protein</fullName>
    </submittedName>
</protein>
<dbReference type="Proteomes" id="UP001611383">
    <property type="component" value="Chromosome"/>
</dbReference>
<feature type="transmembrane region" description="Helical" evidence="6">
    <location>
        <begin position="92"/>
        <end position="110"/>
    </location>
</feature>
<feature type="transmembrane region" description="Helical" evidence="6">
    <location>
        <begin position="34"/>
        <end position="52"/>
    </location>
</feature>
<evidence type="ECO:0000256" key="4">
    <source>
        <dbReference type="ARBA" id="ARBA00023136"/>
    </source>
</evidence>
<organism evidence="7 8">
    <name type="scientific">Archangium minus</name>
    <dbReference type="NCBI Taxonomy" id="83450"/>
    <lineage>
        <taxon>Bacteria</taxon>
        <taxon>Pseudomonadati</taxon>
        <taxon>Myxococcota</taxon>
        <taxon>Myxococcia</taxon>
        <taxon>Myxococcales</taxon>
        <taxon>Cystobacterineae</taxon>
        <taxon>Archangiaceae</taxon>
        <taxon>Archangium</taxon>
    </lineage>
</organism>
<feature type="transmembrane region" description="Helical" evidence="6">
    <location>
        <begin position="116"/>
        <end position="136"/>
    </location>
</feature>
<keyword evidence="3 6" id="KW-1133">Transmembrane helix</keyword>
<evidence type="ECO:0000256" key="3">
    <source>
        <dbReference type="ARBA" id="ARBA00022989"/>
    </source>
</evidence>